<name>Q2SEE5_HAHCH</name>
<evidence type="ECO:0000256" key="4">
    <source>
        <dbReference type="ARBA" id="ARBA00023125"/>
    </source>
</evidence>
<dbReference type="GO" id="GO:0043565">
    <property type="term" value="F:sequence-specific DNA binding"/>
    <property type="evidence" value="ECO:0007669"/>
    <property type="project" value="InterPro"/>
</dbReference>
<protein>
    <submittedName>
        <fullName evidence="7">Sigma 54-dependent transcriptional activator</fullName>
    </submittedName>
</protein>
<dbReference type="Gene3D" id="3.30.450.20">
    <property type="entry name" value="PAS domain"/>
    <property type="match status" value="1"/>
</dbReference>
<evidence type="ECO:0000256" key="3">
    <source>
        <dbReference type="ARBA" id="ARBA00023015"/>
    </source>
</evidence>
<dbReference type="Pfam" id="PF00158">
    <property type="entry name" value="Sigma54_activat"/>
    <property type="match status" value="1"/>
</dbReference>
<dbReference type="PANTHER" id="PTHR32071:SF99">
    <property type="entry name" value="TRANSCRIPTIONAL REGULATORY PROTEIN"/>
    <property type="match status" value="1"/>
</dbReference>
<keyword evidence="4" id="KW-0238">DNA-binding</keyword>
<dbReference type="PROSITE" id="PS00676">
    <property type="entry name" value="SIGMA54_INTERACT_2"/>
    <property type="match status" value="1"/>
</dbReference>
<dbReference type="InterPro" id="IPR025943">
    <property type="entry name" value="Sigma_54_int_dom_ATP-bd_2"/>
</dbReference>
<dbReference type="AlphaFoldDB" id="Q2SEE5"/>
<gene>
    <name evidence="7" type="ordered locus">HCH_04272</name>
</gene>
<feature type="domain" description="Sigma-54 factor interaction" evidence="6">
    <location>
        <begin position="163"/>
        <end position="393"/>
    </location>
</feature>
<dbReference type="InterPro" id="IPR002078">
    <property type="entry name" value="Sigma_54_int"/>
</dbReference>
<keyword evidence="8" id="KW-1185">Reference proteome</keyword>
<sequence length="471" mass="52742">MATSISDSRLPIEAQLAFIQDNPLMDLLDSFCEGSIIVDQKARIRWLSDKYRLLLELPEDAAKYVGRPVEEAIPNSMMRQVVESGRPILLDLMRIRGTWMVVTRMPIRDDQDQVIGGIGFVFYKQLDYMKPLVEKFGRLRGVPTTAEKQLADMRQAKYSFADFIGQSPVIRELIRRARQAAELDTTVLLLGETGTGKEVLAHAIHHASVRAERPFVGVNMAAIPESLLEAEFFGAAPGAYTGADRKGRIGKIQLADGGTLFLDEVGDLSLSLQTKLLRVLQEQEFEALGSNRIIRVNVRIIAATSRNLKQMVETGEFRSDLYYRLNVLPIEVPPLRDREGDVELLVGNMLRQFCDASALPFRKPNAEAMQLLRTYHWPGNVRELHNTLERAFIFAEGTELTVADFAHLQGAGEKGNRREAVKPLSEAMAEAERNFLKQAMSACNGNRSASAKALGISRATFYEKLQKHELI</sequence>
<accession>Q2SEE5</accession>
<dbReference type="PROSITE" id="PS00675">
    <property type="entry name" value="SIGMA54_INTERACT_1"/>
    <property type="match status" value="1"/>
</dbReference>
<dbReference type="KEGG" id="hch:HCH_04272"/>
<dbReference type="InterPro" id="IPR027417">
    <property type="entry name" value="P-loop_NTPase"/>
</dbReference>
<dbReference type="InterPro" id="IPR025944">
    <property type="entry name" value="Sigma_54_int_dom_CS"/>
</dbReference>
<dbReference type="InterPro" id="IPR058031">
    <property type="entry name" value="AAA_lid_NorR"/>
</dbReference>
<dbReference type="RefSeq" id="WP_011398046.1">
    <property type="nucleotide sequence ID" value="NC_007645.1"/>
</dbReference>
<evidence type="ECO:0000259" key="6">
    <source>
        <dbReference type="PROSITE" id="PS50045"/>
    </source>
</evidence>
<evidence type="ECO:0000256" key="2">
    <source>
        <dbReference type="ARBA" id="ARBA00022840"/>
    </source>
</evidence>
<keyword evidence="3" id="KW-0805">Transcription regulation</keyword>
<dbReference type="Gene3D" id="1.10.10.60">
    <property type="entry name" value="Homeodomain-like"/>
    <property type="match status" value="1"/>
</dbReference>
<dbReference type="InterPro" id="IPR002197">
    <property type="entry name" value="HTH_Fis"/>
</dbReference>
<dbReference type="PRINTS" id="PR01590">
    <property type="entry name" value="HTHFIS"/>
</dbReference>
<dbReference type="PANTHER" id="PTHR32071">
    <property type="entry name" value="TRANSCRIPTIONAL REGULATORY PROTEIN"/>
    <property type="match status" value="1"/>
</dbReference>
<dbReference type="Pfam" id="PF02954">
    <property type="entry name" value="HTH_8"/>
    <property type="match status" value="1"/>
</dbReference>
<dbReference type="SUPFAM" id="SSF46689">
    <property type="entry name" value="Homeodomain-like"/>
    <property type="match status" value="1"/>
</dbReference>
<dbReference type="InterPro" id="IPR003593">
    <property type="entry name" value="AAA+_ATPase"/>
</dbReference>
<dbReference type="PROSITE" id="PS50045">
    <property type="entry name" value="SIGMA54_INTERACT_4"/>
    <property type="match status" value="1"/>
</dbReference>
<dbReference type="OrthoDB" id="9804019at2"/>
<dbReference type="eggNOG" id="COG3829">
    <property type="taxonomic scope" value="Bacteria"/>
</dbReference>
<proteinExistence type="predicted"/>
<evidence type="ECO:0000256" key="1">
    <source>
        <dbReference type="ARBA" id="ARBA00022741"/>
    </source>
</evidence>
<dbReference type="InterPro" id="IPR035965">
    <property type="entry name" value="PAS-like_dom_sf"/>
</dbReference>
<evidence type="ECO:0000256" key="5">
    <source>
        <dbReference type="ARBA" id="ARBA00023163"/>
    </source>
</evidence>
<dbReference type="FunFam" id="3.40.50.300:FF:000006">
    <property type="entry name" value="DNA-binding transcriptional regulator NtrC"/>
    <property type="match status" value="1"/>
</dbReference>
<dbReference type="Gene3D" id="1.10.8.60">
    <property type="match status" value="1"/>
</dbReference>
<dbReference type="Proteomes" id="UP000000238">
    <property type="component" value="Chromosome"/>
</dbReference>
<dbReference type="Gene3D" id="3.40.50.300">
    <property type="entry name" value="P-loop containing nucleotide triphosphate hydrolases"/>
    <property type="match status" value="1"/>
</dbReference>
<dbReference type="CDD" id="cd00009">
    <property type="entry name" value="AAA"/>
    <property type="match status" value="1"/>
</dbReference>
<dbReference type="Pfam" id="PF25601">
    <property type="entry name" value="AAA_lid_14"/>
    <property type="match status" value="1"/>
</dbReference>
<dbReference type="SUPFAM" id="SSF52540">
    <property type="entry name" value="P-loop containing nucleoside triphosphate hydrolases"/>
    <property type="match status" value="1"/>
</dbReference>
<organism evidence="7 8">
    <name type="scientific">Hahella chejuensis (strain KCTC 2396)</name>
    <dbReference type="NCBI Taxonomy" id="349521"/>
    <lineage>
        <taxon>Bacteria</taxon>
        <taxon>Pseudomonadati</taxon>
        <taxon>Pseudomonadota</taxon>
        <taxon>Gammaproteobacteria</taxon>
        <taxon>Oceanospirillales</taxon>
        <taxon>Hahellaceae</taxon>
        <taxon>Hahella</taxon>
    </lineage>
</organism>
<keyword evidence="1" id="KW-0547">Nucleotide-binding</keyword>
<dbReference type="GO" id="GO:0005524">
    <property type="term" value="F:ATP binding"/>
    <property type="evidence" value="ECO:0007669"/>
    <property type="project" value="UniProtKB-KW"/>
</dbReference>
<dbReference type="InterPro" id="IPR009057">
    <property type="entry name" value="Homeodomain-like_sf"/>
</dbReference>
<dbReference type="SUPFAM" id="SSF55785">
    <property type="entry name" value="PYP-like sensor domain (PAS domain)"/>
    <property type="match status" value="1"/>
</dbReference>
<dbReference type="SMART" id="SM00382">
    <property type="entry name" value="AAA"/>
    <property type="match status" value="1"/>
</dbReference>
<evidence type="ECO:0000313" key="8">
    <source>
        <dbReference type="Proteomes" id="UP000000238"/>
    </source>
</evidence>
<keyword evidence="5" id="KW-0804">Transcription</keyword>
<reference evidence="7 8" key="1">
    <citation type="journal article" date="2005" name="Nucleic Acids Res.">
        <title>Genomic blueprint of Hahella chejuensis, a marine microbe producing an algicidal agent.</title>
        <authorList>
            <person name="Jeong H."/>
            <person name="Yim J.H."/>
            <person name="Lee C."/>
            <person name="Choi S.-H."/>
            <person name="Park Y.K."/>
            <person name="Yoon S.H."/>
            <person name="Hur C.-G."/>
            <person name="Kang H.-Y."/>
            <person name="Kim D."/>
            <person name="Lee H.H."/>
            <person name="Park K.H."/>
            <person name="Park S.-H."/>
            <person name="Park H.-S."/>
            <person name="Lee H.K."/>
            <person name="Oh T.K."/>
            <person name="Kim J.F."/>
        </authorList>
    </citation>
    <scope>NUCLEOTIDE SEQUENCE [LARGE SCALE GENOMIC DNA]</scope>
    <source>
        <strain evidence="7 8">KCTC 2396</strain>
    </source>
</reference>
<dbReference type="InterPro" id="IPR025662">
    <property type="entry name" value="Sigma_54_int_dom_ATP-bd_1"/>
</dbReference>
<dbReference type="PROSITE" id="PS00688">
    <property type="entry name" value="SIGMA54_INTERACT_3"/>
    <property type="match status" value="1"/>
</dbReference>
<dbReference type="HOGENOM" id="CLU_000445_8_0_6"/>
<dbReference type="EMBL" id="CP000155">
    <property type="protein sequence ID" value="ABC30979.1"/>
    <property type="molecule type" value="Genomic_DNA"/>
</dbReference>
<dbReference type="STRING" id="349521.HCH_04272"/>
<evidence type="ECO:0000313" key="7">
    <source>
        <dbReference type="EMBL" id="ABC30979.1"/>
    </source>
</evidence>
<keyword evidence="2" id="KW-0067">ATP-binding</keyword>
<dbReference type="GO" id="GO:0006355">
    <property type="term" value="P:regulation of DNA-templated transcription"/>
    <property type="evidence" value="ECO:0007669"/>
    <property type="project" value="InterPro"/>
</dbReference>